<evidence type="ECO:0000313" key="15">
    <source>
        <dbReference type="Proteomes" id="UP000291469"/>
    </source>
</evidence>
<dbReference type="EC" id="5.6.2.1" evidence="10"/>
<dbReference type="InterPro" id="IPR023405">
    <property type="entry name" value="Topo_IA_core_domain"/>
</dbReference>
<dbReference type="GO" id="GO:0006265">
    <property type="term" value="P:DNA topological change"/>
    <property type="evidence" value="ECO:0007669"/>
    <property type="project" value="UniProtKB-UniRule"/>
</dbReference>
<feature type="site" description="Interaction with DNA" evidence="10">
    <location>
        <position position="259"/>
    </location>
</feature>
<evidence type="ECO:0000256" key="2">
    <source>
        <dbReference type="ARBA" id="ARBA00009446"/>
    </source>
</evidence>
<keyword evidence="5" id="KW-0862">Zinc</keyword>
<dbReference type="EMBL" id="CP036402">
    <property type="protein sequence ID" value="QBI19316.1"/>
    <property type="molecule type" value="Genomic_DNA"/>
</dbReference>
<feature type="active site" description="O-(5'-phospho-DNA)-tyrosine intermediate" evidence="10">
    <location>
        <position position="429"/>
    </location>
</feature>
<feature type="site" description="Interaction with DNA" evidence="10">
    <location>
        <position position="624"/>
    </location>
</feature>
<dbReference type="Gene3D" id="3.40.50.140">
    <property type="match status" value="1"/>
</dbReference>
<dbReference type="CDD" id="cd03363">
    <property type="entry name" value="TOPRIM_TopoIA_TopoI"/>
    <property type="match status" value="1"/>
</dbReference>
<evidence type="ECO:0000259" key="12">
    <source>
        <dbReference type="PROSITE" id="PS50880"/>
    </source>
</evidence>
<keyword evidence="15" id="KW-1185">Reference proteome</keyword>
<keyword evidence="7 10" id="KW-0799">Topoisomerase</keyword>
<dbReference type="InterPro" id="IPR003601">
    <property type="entry name" value="Topo_IA_2"/>
</dbReference>
<feature type="region of interest" description="Interaction with DNA" evidence="10">
    <location>
        <begin position="274"/>
        <end position="279"/>
    </location>
</feature>
<feature type="domain" description="Topo IA-type catalytic" evidence="13">
    <location>
        <begin position="240"/>
        <end position="693"/>
    </location>
</feature>
<feature type="site" description="Interaction with DNA" evidence="10">
    <location>
        <position position="266"/>
    </location>
</feature>
<dbReference type="PROSITE" id="PS50880">
    <property type="entry name" value="TOPRIM"/>
    <property type="match status" value="1"/>
</dbReference>
<feature type="domain" description="Toprim" evidence="12">
    <location>
        <begin position="113"/>
        <end position="224"/>
    </location>
</feature>
<evidence type="ECO:0000256" key="5">
    <source>
        <dbReference type="ARBA" id="ARBA00022833"/>
    </source>
</evidence>
<dbReference type="AlphaFoldDB" id="A0A411YDR9"/>
<evidence type="ECO:0000256" key="1">
    <source>
        <dbReference type="ARBA" id="ARBA00000213"/>
    </source>
</evidence>
<dbReference type="InterPro" id="IPR005733">
    <property type="entry name" value="TopoI_bac-type"/>
</dbReference>
<dbReference type="InterPro" id="IPR006171">
    <property type="entry name" value="TOPRIM_dom"/>
</dbReference>
<dbReference type="InterPro" id="IPR013497">
    <property type="entry name" value="Topo_IA_cen"/>
</dbReference>
<dbReference type="PANTHER" id="PTHR42785">
    <property type="entry name" value="DNA TOPOISOMERASE, TYPE IA, CORE"/>
    <property type="match status" value="1"/>
</dbReference>
<dbReference type="CDD" id="cd00186">
    <property type="entry name" value="TOP1Ac"/>
    <property type="match status" value="1"/>
</dbReference>
<feature type="site" description="Interaction with DNA" evidence="10">
    <location>
        <position position="251"/>
    </location>
</feature>
<dbReference type="Gene3D" id="2.70.20.10">
    <property type="entry name" value="Topoisomerase I, domain 3"/>
    <property type="match status" value="1"/>
</dbReference>
<dbReference type="PRINTS" id="PR00417">
    <property type="entry name" value="PRTPISMRASEI"/>
</dbReference>
<dbReference type="PANTHER" id="PTHR42785:SF1">
    <property type="entry name" value="DNA TOPOISOMERASE"/>
    <property type="match status" value="1"/>
</dbReference>
<keyword evidence="8 10" id="KW-0238">DNA-binding</keyword>
<dbReference type="GO" id="GO:0005694">
    <property type="term" value="C:chromosome"/>
    <property type="evidence" value="ECO:0007669"/>
    <property type="project" value="InterPro"/>
</dbReference>
<dbReference type="InterPro" id="IPR023406">
    <property type="entry name" value="Topo_IA_AS"/>
</dbReference>
<evidence type="ECO:0000256" key="9">
    <source>
        <dbReference type="ARBA" id="ARBA00023235"/>
    </source>
</evidence>
<dbReference type="SUPFAM" id="SSF56712">
    <property type="entry name" value="Prokaryotic type I DNA topoisomerase"/>
    <property type="match status" value="1"/>
</dbReference>
<dbReference type="KEGG" id="erz:ER308_07010"/>
<comment type="similarity">
    <text evidence="2 10">Belongs to the type IA topoisomerase family.</text>
</comment>
<name>A0A411YDR9_9ACTN</name>
<feature type="region of interest" description="Disordered" evidence="11">
    <location>
        <begin position="873"/>
        <end position="896"/>
    </location>
</feature>
<dbReference type="Gene3D" id="3.30.65.10">
    <property type="entry name" value="Bacterial Topoisomerase I, domain 1"/>
    <property type="match status" value="2"/>
</dbReference>
<keyword evidence="4" id="KW-0863">Zinc-finger</keyword>
<evidence type="ECO:0000256" key="6">
    <source>
        <dbReference type="ARBA" id="ARBA00022842"/>
    </source>
</evidence>
<dbReference type="InterPro" id="IPR013826">
    <property type="entry name" value="Topo_IA_cen_sub3"/>
</dbReference>
<dbReference type="Pfam" id="PF01751">
    <property type="entry name" value="Toprim"/>
    <property type="match status" value="1"/>
</dbReference>
<dbReference type="Gene3D" id="1.10.290.10">
    <property type="entry name" value="Topoisomerase I, domain 4"/>
    <property type="match status" value="1"/>
</dbReference>
<dbReference type="InterPro" id="IPR013825">
    <property type="entry name" value="Topo_IA_cen_sub2"/>
</dbReference>
<dbReference type="GO" id="GO:0003677">
    <property type="term" value="F:DNA binding"/>
    <property type="evidence" value="ECO:0007669"/>
    <property type="project" value="UniProtKB-KW"/>
</dbReference>
<keyword evidence="6" id="KW-0460">Magnesium</keyword>
<evidence type="ECO:0000256" key="3">
    <source>
        <dbReference type="ARBA" id="ARBA00022723"/>
    </source>
</evidence>
<proteinExistence type="inferred from homology"/>
<dbReference type="InterPro" id="IPR028612">
    <property type="entry name" value="Topoisom_1_IA"/>
</dbReference>
<evidence type="ECO:0000256" key="11">
    <source>
        <dbReference type="SAM" id="MobiDB-lite"/>
    </source>
</evidence>
<dbReference type="SUPFAM" id="SSF57783">
    <property type="entry name" value="Zinc beta-ribbon"/>
    <property type="match status" value="1"/>
</dbReference>
<dbReference type="Pfam" id="PF01131">
    <property type="entry name" value="Topoisom_bac"/>
    <property type="match status" value="1"/>
</dbReference>
<gene>
    <name evidence="10 14" type="primary">topA</name>
    <name evidence="14" type="ORF">ER308_07010</name>
</gene>
<feature type="region of interest" description="Disordered" evidence="11">
    <location>
        <begin position="69"/>
        <end position="89"/>
    </location>
</feature>
<feature type="site" description="Interaction with DNA" evidence="10">
    <location>
        <position position="254"/>
    </location>
</feature>
<accession>A0A411YDR9</accession>
<sequence>MDDRGSTTPVGGRRRPGVVVGCCRTAALVAGSPVEQDAIAGWPACRPVRACSRCPVELGAVFGQCETGSRWHPARGGRQPSRRPHDPAAVPVSVRIGTRSRTIRDCGRYAVAKNVVIVESPSKAKTIEKYLGDDYKVVASYGHVRDLPRSDFAVDVNGGDASLRYEVPKSAEKVVGTLKREIDKADNVFLATDLDREGEAIAWHVAELAEVSTDAANRVVFSEITRDAILAAFEQPREIDEALVDAQQARRAVDRIVGYRLSPTLWRNVASGISAGRVQSVALRLICDREDEIRAFVPEEYWTLEADFDADGGNRVTAKLHTLDGRRVVDPKTRDEREDKGTSDRVVVLGDQASAREVEARTRAIPSWTVTGTTRRETRRNPQPPFITSTLQGEASSKLGFTAQKTMRVAQQLYEGINLGDETVGLITYMRTDSVNLAASALGEIGELVRREYGERYALDQPRRFTRNAKGAQEAHEAIRPTGIDRRPREVAGRLDRDQLALYDLIWKRTVATQMAPAVFDNLRADVVDAEQPDRGPAYRATGQVLKFDGFLKVYRDEDDPTGGGQLPELADDQGLELAEVRSEQHETQPPPRYTERRLIEVLEEEGIGRPSTYAQIIQVLVQREYVRLESRRFFPTPLGEVVTAYLKQHFSEVVDVSFTARMEAELDEVAQGRRHMGPMVSEFLGEVDDWIAERKPERPRIPIDGVECPTCGAGMEKVFSGKSRQWFASCSRWPECDGTLPLDQYGNVTSVEELQPDESVPCPECGKGTIRREGRFGPFYGCQDYPKCRGIVNVEQRIGFSCPKCEQGQLVQRMSRYGKPFYGCNRYPDCDFALWTVPLAQPCPHCGGPMKPPRRNAKNPTAQCAKCDEKVPVDPEPERVTTEEYVPGRRETAAS</sequence>
<keyword evidence="9 10" id="KW-0413">Isomerase</keyword>
<dbReference type="SMART" id="SM00436">
    <property type="entry name" value="TOP1Bc"/>
    <property type="match status" value="1"/>
</dbReference>
<dbReference type="Proteomes" id="UP000291469">
    <property type="component" value="Chromosome"/>
</dbReference>
<reference evidence="14 15" key="1">
    <citation type="submission" date="2019-01" db="EMBL/GenBank/DDBJ databases">
        <title>Egibacter rhizosphaerae EGI 80759T.</title>
        <authorList>
            <person name="Chen D.-D."/>
            <person name="Tian Y."/>
            <person name="Jiao J.-Y."/>
            <person name="Zhang X.-T."/>
            <person name="Zhang Y.-G."/>
            <person name="Zhang Y."/>
            <person name="Xiao M."/>
            <person name="Shu W.-S."/>
            <person name="Li W.-J."/>
        </authorList>
    </citation>
    <scope>NUCLEOTIDE SEQUENCE [LARGE SCALE GENOMIC DNA]</scope>
    <source>
        <strain evidence="14 15">EGI 80759</strain>
    </source>
</reference>
<dbReference type="InterPro" id="IPR013824">
    <property type="entry name" value="Topo_IA_cen_sub1"/>
</dbReference>
<evidence type="ECO:0000259" key="13">
    <source>
        <dbReference type="PROSITE" id="PS52039"/>
    </source>
</evidence>
<dbReference type="PROSITE" id="PS00396">
    <property type="entry name" value="TOPO_IA_1"/>
    <property type="match status" value="1"/>
</dbReference>
<dbReference type="GO" id="GO:0008270">
    <property type="term" value="F:zinc ion binding"/>
    <property type="evidence" value="ECO:0007669"/>
    <property type="project" value="UniProtKB-KW"/>
</dbReference>
<dbReference type="InterPro" id="IPR000380">
    <property type="entry name" value="Topo_IA"/>
</dbReference>
<feature type="site" description="Interaction with DNA" evidence="10">
    <location>
        <position position="431"/>
    </location>
</feature>
<evidence type="ECO:0000256" key="7">
    <source>
        <dbReference type="ARBA" id="ARBA00023029"/>
    </source>
</evidence>
<dbReference type="SMART" id="SM00493">
    <property type="entry name" value="TOPRIM"/>
    <property type="match status" value="1"/>
</dbReference>
<keyword evidence="3" id="KW-0479">Metal-binding</keyword>
<evidence type="ECO:0000256" key="10">
    <source>
        <dbReference type="HAMAP-Rule" id="MF_00952"/>
    </source>
</evidence>
<dbReference type="InterPro" id="IPR034149">
    <property type="entry name" value="TOPRIM_TopoI"/>
</dbReference>
<dbReference type="PROSITE" id="PS52039">
    <property type="entry name" value="TOPO_IA_2"/>
    <property type="match status" value="1"/>
</dbReference>
<dbReference type="SMART" id="SM00437">
    <property type="entry name" value="TOP1Ac"/>
    <property type="match status" value="1"/>
</dbReference>
<dbReference type="Gene3D" id="1.10.460.10">
    <property type="entry name" value="Topoisomerase I, domain 2"/>
    <property type="match status" value="1"/>
</dbReference>
<evidence type="ECO:0000256" key="4">
    <source>
        <dbReference type="ARBA" id="ARBA00022771"/>
    </source>
</evidence>
<dbReference type="InterPro" id="IPR003602">
    <property type="entry name" value="Topo_IA_DNA-bd_dom"/>
</dbReference>
<comment type="function">
    <text evidence="10">Releases the supercoiling and torsional tension of DNA, which is introduced during the DNA replication and transcription, by transiently cleaving and rejoining one strand of the DNA duplex. Introduces a single-strand break via transesterification at a target site in duplex DNA. The scissile phosphodiester is attacked by the catalytic tyrosine of the enzyme, resulting in the formation of a DNA-(5'-phosphotyrosyl)-enzyme intermediate and the expulsion of a 3'-OH DNA strand. The free DNA strand then undergoes passage around the unbroken strand, thus removing DNA supercoils. Finally, in the religation step, the DNA 3'-OH attacks the covalent intermediate to expel the active-site tyrosine and restore the DNA phosphodiester backbone.</text>
</comment>
<feature type="site" description="Interaction with DNA" evidence="10">
    <location>
        <position position="250"/>
    </location>
</feature>
<dbReference type="NCBIfam" id="TIGR01051">
    <property type="entry name" value="topA_bact"/>
    <property type="match status" value="1"/>
</dbReference>
<comment type="catalytic activity">
    <reaction evidence="1 10">
        <text>ATP-independent breakage of single-stranded DNA, followed by passage and rejoining.</text>
        <dbReference type="EC" id="5.6.2.1"/>
    </reaction>
</comment>
<dbReference type="GO" id="GO:0003917">
    <property type="term" value="F:DNA topoisomerase type I (single strand cut, ATP-independent) activity"/>
    <property type="evidence" value="ECO:0007669"/>
    <property type="project" value="UniProtKB-UniRule"/>
</dbReference>
<protein>
    <recommendedName>
        <fullName evidence="10">DNA topoisomerase 1</fullName>
        <ecNumber evidence="10">5.6.2.1</ecNumber>
    </recommendedName>
    <alternativeName>
        <fullName evidence="10">DNA topoisomerase I</fullName>
    </alternativeName>
</protein>
<dbReference type="InterPro" id="IPR013498">
    <property type="entry name" value="Topo_IA_Znf"/>
</dbReference>
<dbReference type="HAMAP" id="MF_00952">
    <property type="entry name" value="Topoisom_1_prok"/>
    <property type="match status" value="1"/>
</dbReference>
<feature type="site" description="Interaction with DNA" evidence="10">
    <location>
        <position position="143"/>
    </location>
</feature>
<evidence type="ECO:0000313" key="14">
    <source>
        <dbReference type="EMBL" id="QBI19316.1"/>
    </source>
</evidence>
<comment type="subunit">
    <text evidence="10">Monomer.</text>
</comment>
<evidence type="ECO:0000256" key="8">
    <source>
        <dbReference type="ARBA" id="ARBA00023125"/>
    </source>
</evidence>
<organism evidence="14 15">
    <name type="scientific">Egibacter rhizosphaerae</name>
    <dbReference type="NCBI Taxonomy" id="1670831"/>
    <lineage>
        <taxon>Bacteria</taxon>
        <taxon>Bacillati</taxon>
        <taxon>Actinomycetota</taxon>
        <taxon>Nitriliruptoria</taxon>
        <taxon>Egibacterales</taxon>
        <taxon>Egibacteraceae</taxon>
        <taxon>Egibacter</taxon>
    </lineage>
</organism>
<dbReference type="Pfam" id="PF01396">
    <property type="entry name" value="Zn_ribbon_Top1"/>
    <property type="match status" value="3"/>
</dbReference>
<dbReference type="OrthoDB" id="9804262at2"/>